<dbReference type="Pfam" id="PF13744">
    <property type="entry name" value="HTH_37"/>
    <property type="match status" value="1"/>
</dbReference>
<dbReference type="AlphaFoldDB" id="A0A1U7CK30"/>
<dbReference type="RefSeq" id="WP_076343451.1">
    <property type="nucleotide sequence ID" value="NZ_CP019082.1"/>
</dbReference>
<dbReference type="InterPro" id="IPR010982">
    <property type="entry name" value="Lambda_DNA-bd_dom_sf"/>
</dbReference>
<evidence type="ECO:0000313" key="2">
    <source>
        <dbReference type="EMBL" id="APW59243.1"/>
    </source>
</evidence>
<dbReference type="InterPro" id="IPR001387">
    <property type="entry name" value="Cro/C1-type_HTH"/>
</dbReference>
<evidence type="ECO:0000313" key="3">
    <source>
        <dbReference type="Proteomes" id="UP000186309"/>
    </source>
</evidence>
<dbReference type="OrthoDB" id="5738376at2"/>
<dbReference type="GO" id="GO:0003677">
    <property type="term" value="F:DNA binding"/>
    <property type="evidence" value="ECO:0007669"/>
    <property type="project" value="InterPro"/>
</dbReference>
<sequence>MDPKKQAALEAAGYVFGDAEDFLELTEEESRLVDIRLAVSRAVRNARLARNPTQAQAAKILNTSQPKVSKIESAAAEVSLDLMFRSLFALGGNAADVFGSAPPPKRSPKRKPLATG</sequence>
<dbReference type="STRING" id="1387353.BSF38_00659"/>
<dbReference type="Gene3D" id="1.10.260.40">
    <property type="entry name" value="lambda repressor-like DNA-binding domains"/>
    <property type="match status" value="1"/>
</dbReference>
<proteinExistence type="predicted"/>
<dbReference type="KEGG" id="pbor:BSF38_00659"/>
<keyword evidence="3" id="KW-1185">Reference proteome</keyword>
<organism evidence="2 3">
    <name type="scientific">Paludisphaera borealis</name>
    <dbReference type="NCBI Taxonomy" id="1387353"/>
    <lineage>
        <taxon>Bacteria</taxon>
        <taxon>Pseudomonadati</taxon>
        <taxon>Planctomycetota</taxon>
        <taxon>Planctomycetia</taxon>
        <taxon>Isosphaerales</taxon>
        <taxon>Isosphaeraceae</taxon>
        <taxon>Paludisphaera</taxon>
    </lineage>
</organism>
<dbReference type="CDD" id="cd00093">
    <property type="entry name" value="HTH_XRE"/>
    <property type="match status" value="1"/>
</dbReference>
<feature type="domain" description="HTH cro/C1-type" evidence="1">
    <location>
        <begin position="43"/>
        <end position="97"/>
    </location>
</feature>
<name>A0A1U7CK30_9BACT</name>
<dbReference type="PROSITE" id="PS50943">
    <property type="entry name" value="HTH_CROC1"/>
    <property type="match status" value="1"/>
</dbReference>
<dbReference type="EMBL" id="CP019082">
    <property type="protein sequence ID" value="APW59243.1"/>
    <property type="molecule type" value="Genomic_DNA"/>
</dbReference>
<dbReference type="SUPFAM" id="SSF47413">
    <property type="entry name" value="lambda repressor-like DNA-binding domains"/>
    <property type="match status" value="1"/>
</dbReference>
<gene>
    <name evidence="2" type="ORF">BSF38_00659</name>
</gene>
<reference evidence="3" key="1">
    <citation type="submission" date="2016-12" db="EMBL/GenBank/DDBJ databases">
        <title>Comparative genomics of four Isosphaeraceae planctomycetes: a common pool of plasmids and glycoside hydrolase genes.</title>
        <authorList>
            <person name="Ivanova A."/>
        </authorList>
    </citation>
    <scope>NUCLEOTIDE SEQUENCE [LARGE SCALE GENOMIC DNA]</scope>
    <source>
        <strain evidence="3">PX4</strain>
    </source>
</reference>
<dbReference type="InterPro" id="IPR039554">
    <property type="entry name" value="HigA2-like_HTH"/>
</dbReference>
<evidence type="ECO:0000259" key="1">
    <source>
        <dbReference type="PROSITE" id="PS50943"/>
    </source>
</evidence>
<dbReference type="Proteomes" id="UP000186309">
    <property type="component" value="Chromosome"/>
</dbReference>
<protein>
    <recommendedName>
        <fullName evidence="1">HTH cro/C1-type domain-containing protein</fullName>
    </recommendedName>
</protein>
<accession>A0A1U7CK30</accession>